<dbReference type="EMBL" id="PYMC01000001">
    <property type="protein sequence ID" value="PSW07410.1"/>
    <property type="molecule type" value="Genomic_DNA"/>
</dbReference>
<keyword evidence="3" id="KW-1185">Reference proteome</keyword>
<sequence length="108" mass="12613">MKKIILTAFSLMLAFNASADVDKGQKYYLKYLRPHFEYNGQDFASQHLKVEWKRLFKKDSARFIKEYSKKHPESKEFLESDTFQKIAPDVKDFAMKYAADSGELASCN</sequence>
<protein>
    <submittedName>
        <fullName evidence="2">Uncharacterized protein</fullName>
    </submittedName>
</protein>
<dbReference type="AlphaFoldDB" id="A0A2T3N4Q8"/>
<feature type="signal peptide" evidence="1">
    <location>
        <begin position="1"/>
        <end position="19"/>
    </location>
</feature>
<accession>A0A2T3N4Q8</accession>
<dbReference type="RefSeq" id="WP_107281562.1">
    <property type="nucleotide sequence ID" value="NZ_PYMC01000001.1"/>
</dbReference>
<name>A0A2T3N4Q8_9GAMM</name>
<reference evidence="2 3" key="1">
    <citation type="submission" date="2018-03" db="EMBL/GenBank/DDBJ databases">
        <title>Whole genome sequencing of Histamine producing bacteria.</title>
        <authorList>
            <person name="Butler K."/>
        </authorList>
    </citation>
    <scope>NUCLEOTIDE SEQUENCE [LARGE SCALE GENOMIC DNA]</scope>
    <source>
        <strain evidence="2 3">DSM 16190</strain>
    </source>
</reference>
<feature type="chain" id="PRO_5015399833" evidence="1">
    <location>
        <begin position="20"/>
        <end position="108"/>
    </location>
</feature>
<evidence type="ECO:0000313" key="2">
    <source>
        <dbReference type="EMBL" id="PSW07410.1"/>
    </source>
</evidence>
<evidence type="ECO:0000313" key="3">
    <source>
        <dbReference type="Proteomes" id="UP000240904"/>
    </source>
</evidence>
<evidence type="ECO:0000256" key="1">
    <source>
        <dbReference type="SAM" id="SignalP"/>
    </source>
</evidence>
<keyword evidence="1" id="KW-0732">Signal</keyword>
<gene>
    <name evidence="2" type="ORF">C9I89_01450</name>
</gene>
<comment type="caution">
    <text evidence="2">The sequence shown here is derived from an EMBL/GenBank/DDBJ whole genome shotgun (WGS) entry which is preliminary data.</text>
</comment>
<dbReference type="Proteomes" id="UP000240904">
    <property type="component" value="Unassembled WGS sequence"/>
</dbReference>
<dbReference type="OrthoDB" id="5877124at2"/>
<organism evidence="2 3">
    <name type="scientific">Photobacterium lipolyticum</name>
    <dbReference type="NCBI Taxonomy" id="266810"/>
    <lineage>
        <taxon>Bacteria</taxon>
        <taxon>Pseudomonadati</taxon>
        <taxon>Pseudomonadota</taxon>
        <taxon>Gammaproteobacteria</taxon>
        <taxon>Vibrionales</taxon>
        <taxon>Vibrionaceae</taxon>
        <taxon>Photobacterium</taxon>
    </lineage>
</organism>
<proteinExistence type="predicted"/>